<dbReference type="Gene3D" id="3.40.190.10">
    <property type="entry name" value="Periplasmic binding protein-like II"/>
    <property type="match status" value="2"/>
</dbReference>
<name>A0A562IZ62_9GAMM</name>
<evidence type="ECO:0000313" key="2">
    <source>
        <dbReference type="EMBL" id="TWH76299.1"/>
    </source>
</evidence>
<dbReference type="Proteomes" id="UP000319627">
    <property type="component" value="Unassembled WGS sequence"/>
</dbReference>
<proteinExistence type="predicted"/>
<sequence>MTRFSPRYVPDADRHELPSADELGSLDLLGRMPIPLRRAFKSGIDKTLAQHRKTSDLSLKCCCLGGGEWYSPFDTLATESDSKRLPGMLVSTIYQDILSPSLLHHYAPDTHSRPMPLMHPACSAAGLADPLGVFRVFSAIPFVWLVDQRRLKGRKPPRVWADLFDPCWASEVIFGGWRPNTQVPYQDFNAYLLLSLFREYGAAGLQAFAANVRQLQHNVRTATQTGSNSREVGTIAILPWLQAELCPRRDRTMVIWPEDGALVMPIGFMIQAEAEQRLSPLVDYLNGPDLGAVLKRNCYPSTHAVMHSFPEQARLKWLGWEFCHQQNFAAEQQQAAELFFAYHSAQERRACN</sequence>
<accession>A0A562IZ62</accession>
<dbReference type="EMBL" id="VLKG01000003">
    <property type="protein sequence ID" value="TWH76299.1"/>
    <property type="molecule type" value="Genomic_DNA"/>
</dbReference>
<dbReference type="SUPFAM" id="SSF53850">
    <property type="entry name" value="Periplasmic binding protein-like II"/>
    <property type="match status" value="1"/>
</dbReference>
<keyword evidence="3" id="KW-1185">Reference proteome</keyword>
<dbReference type="Pfam" id="PF13343">
    <property type="entry name" value="SBP_bac_6"/>
    <property type="match status" value="1"/>
</dbReference>
<protein>
    <submittedName>
        <fullName evidence="2">ABC-type Fe3+ transport system substrate-binding protein</fullName>
    </submittedName>
</protein>
<dbReference type="PANTHER" id="PTHR30006">
    <property type="entry name" value="THIAMINE-BINDING PERIPLASMIC PROTEIN-RELATED"/>
    <property type="match status" value="1"/>
</dbReference>
<keyword evidence="1" id="KW-0732">Signal</keyword>
<organism evidence="2 3">
    <name type="scientific">Azomonas agilis</name>
    <dbReference type="NCBI Taxonomy" id="116849"/>
    <lineage>
        <taxon>Bacteria</taxon>
        <taxon>Pseudomonadati</taxon>
        <taxon>Pseudomonadota</taxon>
        <taxon>Gammaproteobacteria</taxon>
        <taxon>Pseudomonadales</taxon>
        <taxon>Pseudomonadaceae</taxon>
        <taxon>Azomonas</taxon>
    </lineage>
</organism>
<reference evidence="2 3" key="1">
    <citation type="submission" date="2019-07" db="EMBL/GenBank/DDBJ databases">
        <title>Genomic Encyclopedia of Type Strains, Phase I: the one thousand microbial genomes (KMG-I) project.</title>
        <authorList>
            <person name="Kyrpides N."/>
        </authorList>
    </citation>
    <scope>NUCLEOTIDE SEQUENCE [LARGE SCALE GENOMIC DNA]</scope>
    <source>
        <strain evidence="2 3">DSM 375</strain>
    </source>
</reference>
<dbReference type="RefSeq" id="WP_246118688.1">
    <property type="nucleotide sequence ID" value="NZ_VLKG01000003.1"/>
</dbReference>
<evidence type="ECO:0000256" key="1">
    <source>
        <dbReference type="ARBA" id="ARBA00022729"/>
    </source>
</evidence>
<dbReference type="PANTHER" id="PTHR30006:SF2">
    <property type="entry name" value="ABC TRANSPORTER SUBSTRATE-BINDING PROTEIN"/>
    <property type="match status" value="1"/>
</dbReference>
<gene>
    <name evidence="2" type="ORF">LX59_01222</name>
</gene>
<dbReference type="AlphaFoldDB" id="A0A562IZ62"/>
<comment type="caution">
    <text evidence="2">The sequence shown here is derived from an EMBL/GenBank/DDBJ whole genome shotgun (WGS) entry which is preliminary data.</text>
</comment>
<evidence type="ECO:0000313" key="3">
    <source>
        <dbReference type="Proteomes" id="UP000319627"/>
    </source>
</evidence>